<dbReference type="SUPFAM" id="SSF54593">
    <property type="entry name" value="Glyoxalase/Bleomycin resistance protein/Dihydroxybiphenyl dioxygenase"/>
    <property type="match status" value="1"/>
</dbReference>
<name>A0A4R6UJ13_9ACTN</name>
<dbReference type="InterPro" id="IPR004360">
    <property type="entry name" value="Glyas_Fos-R_dOase_dom"/>
</dbReference>
<evidence type="ECO:0000313" key="4">
    <source>
        <dbReference type="Proteomes" id="UP000295281"/>
    </source>
</evidence>
<proteinExistence type="inferred from homology"/>
<dbReference type="PANTHER" id="PTHR42733:SF12">
    <property type="entry name" value="PROTEINASE"/>
    <property type="match status" value="1"/>
</dbReference>
<keyword evidence="3" id="KW-0378">Hydrolase</keyword>
<dbReference type="InterPro" id="IPR029068">
    <property type="entry name" value="Glyas_Bleomycin-R_OHBP_Dase"/>
</dbReference>
<organism evidence="3 4">
    <name type="scientific">Actinorugispora endophytica</name>
    <dbReference type="NCBI Taxonomy" id="1605990"/>
    <lineage>
        <taxon>Bacteria</taxon>
        <taxon>Bacillati</taxon>
        <taxon>Actinomycetota</taxon>
        <taxon>Actinomycetes</taxon>
        <taxon>Streptosporangiales</taxon>
        <taxon>Nocardiopsidaceae</taxon>
        <taxon>Actinorugispora</taxon>
    </lineage>
</organism>
<accession>A0A4R6UJ13</accession>
<keyword evidence="4" id="KW-1185">Reference proteome</keyword>
<reference evidence="3 4" key="1">
    <citation type="submission" date="2019-03" db="EMBL/GenBank/DDBJ databases">
        <title>Genomic Encyclopedia of Type Strains, Phase IV (KMG-IV): sequencing the most valuable type-strain genomes for metagenomic binning, comparative biology and taxonomic classification.</title>
        <authorList>
            <person name="Goeker M."/>
        </authorList>
    </citation>
    <scope>NUCLEOTIDE SEQUENCE [LARGE SCALE GENOMIC DNA]</scope>
    <source>
        <strain evidence="3 4">DSM 46770</strain>
    </source>
</reference>
<keyword evidence="3" id="KW-0645">Protease</keyword>
<dbReference type="InterPro" id="IPR002818">
    <property type="entry name" value="DJ-1/PfpI"/>
</dbReference>
<dbReference type="InterPro" id="IPR037523">
    <property type="entry name" value="VOC_core"/>
</dbReference>
<evidence type="ECO:0000259" key="2">
    <source>
        <dbReference type="PROSITE" id="PS51819"/>
    </source>
</evidence>
<comment type="similarity">
    <text evidence="1">Belongs to the peptidase C56 family.</text>
</comment>
<protein>
    <submittedName>
        <fullName evidence="3">Putative intracellular protease/amidase</fullName>
    </submittedName>
</protein>
<gene>
    <name evidence="3" type="ORF">EV190_12354</name>
</gene>
<dbReference type="InterPro" id="IPR029062">
    <property type="entry name" value="Class_I_gatase-like"/>
</dbReference>
<dbReference type="Gene3D" id="3.40.50.880">
    <property type="match status" value="1"/>
</dbReference>
<dbReference type="CDD" id="cd06587">
    <property type="entry name" value="VOC"/>
    <property type="match status" value="1"/>
</dbReference>
<sequence length="346" mass="37702">MADLVRAADGRLAGRRIAILIESDYYEPEIFYYQRRFAEEGAEVVFLTRMWGRAELTFTGHEYRAPFTCTGSVEDVDDAELASFAALLIPSGMVSDRLRYTEDVTAIAPATDLVRRAFAEPGVLKGVICHGLWLVAPIPEVVRGRRVTAHNNLIGDVRNMGADYVDADVVVDGDLVTGRSGQHAHLFARRVIELLDRPAPGPRWSHAALNCRSPRATEEFYTRWFGFRRARAVPLGDGAEIVFLRSGDAYLELFGSPGGGAPGTGDGPDLPGTVRHLAFQTDDVDGLLKRMGDGARVTLGPLDFDAFIPGWRSVWLTDPDGVVVEVSQGYQDADPAADAAAEGGRR</sequence>
<dbReference type="PANTHER" id="PTHR42733">
    <property type="entry name" value="DJ-1 PROTEIN"/>
    <property type="match status" value="1"/>
</dbReference>
<evidence type="ECO:0000313" key="3">
    <source>
        <dbReference type="EMBL" id="TDQ46898.1"/>
    </source>
</evidence>
<dbReference type="Pfam" id="PF00903">
    <property type="entry name" value="Glyoxalase"/>
    <property type="match status" value="1"/>
</dbReference>
<feature type="domain" description="VOC" evidence="2">
    <location>
        <begin position="203"/>
        <end position="329"/>
    </location>
</feature>
<dbReference type="GO" id="GO:0008233">
    <property type="term" value="F:peptidase activity"/>
    <property type="evidence" value="ECO:0007669"/>
    <property type="project" value="UniProtKB-KW"/>
</dbReference>
<dbReference type="GO" id="GO:0006508">
    <property type="term" value="P:proteolysis"/>
    <property type="evidence" value="ECO:0007669"/>
    <property type="project" value="UniProtKB-KW"/>
</dbReference>
<dbReference type="InterPro" id="IPR006286">
    <property type="entry name" value="C56_PfpI-like"/>
</dbReference>
<dbReference type="AlphaFoldDB" id="A0A4R6UJ13"/>
<dbReference type="OrthoDB" id="9792284at2"/>
<dbReference type="RefSeq" id="WP_133743069.1">
    <property type="nucleotide sequence ID" value="NZ_SNYN01000023.1"/>
</dbReference>
<dbReference type="EMBL" id="SNYN01000023">
    <property type="protein sequence ID" value="TDQ46898.1"/>
    <property type="molecule type" value="Genomic_DNA"/>
</dbReference>
<dbReference type="Pfam" id="PF01965">
    <property type="entry name" value="DJ-1_PfpI"/>
    <property type="match status" value="1"/>
</dbReference>
<dbReference type="PROSITE" id="PS51819">
    <property type="entry name" value="VOC"/>
    <property type="match status" value="1"/>
</dbReference>
<dbReference type="Gene3D" id="3.10.180.10">
    <property type="entry name" value="2,3-Dihydroxybiphenyl 1,2-Dioxygenase, domain 1"/>
    <property type="match status" value="1"/>
</dbReference>
<dbReference type="SUPFAM" id="SSF52317">
    <property type="entry name" value="Class I glutamine amidotransferase-like"/>
    <property type="match status" value="1"/>
</dbReference>
<comment type="caution">
    <text evidence="3">The sequence shown here is derived from an EMBL/GenBank/DDBJ whole genome shotgun (WGS) entry which is preliminary data.</text>
</comment>
<dbReference type="Proteomes" id="UP000295281">
    <property type="component" value="Unassembled WGS sequence"/>
</dbReference>
<evidence type="ECO:0000256" key="1">
    <source>
        <dbReference type="ARBA" id="ARBA00008542"/>
    </source>
</evidence>